<dbReference type="PIRSF" id="PIRSF000538">
    <property type="entry name" value="GlpK"/>
    <property type="match status" value="1"/>
</dbReference>
<dbReference type="NCBIfam" id="NF000756">
    <property type="entry name" value="PRK00047.1"/>
    <property type="match status" value="1"/>
</dbReference>
<dbReference type="GO" id="GO:0006071">
    <property type="term" value="P:glycerol metabolic process"/>
    <property type="evidence" value="ECO:0007669"/>
    <property type="project" value="UniProtKB-KW"/>
</dbReference>
<evidence type="ECO:0000256" key="5">
    <source>
        <dbReference type="ARBA" id="ARBA00022798"/>
    </source>
</evidence>
<feature type="domain" description="Carbohydrate kinase FGGY N-terminal" evidence="8">
    <location>
        <begin position="13"/>
        <end position="254"/>
    </location>
</feature>
<proteinExistence type="inferred from homology"/>
<keyword evidence="6" id="KW-0067">ATP-binding</keyword>
<keyword evidence="5" id="KW-0319">Glycerol metabolism</keyword>
<dbReference type="GO" id="GO:0005829">
    <property type="term" value="C:cytosol"/>
    <property type="evidence" value="ECO:0007669"/>
    <property type="project" value="TreeGrafter"/>
</dbReference>
<evidence type="ECO:0000256" key="7">
    <source>
        <dbReference type="ARBA" id="ARBA00043149"/>
    </source>
</evidence>
<feature type="domain" description="Carbohydrate kinase FGGY C-terminal" evidence="9">
    <location>
        <begin position="264"/>
        <end position="443"/>
    </location>
</feature>
<dbReference type="RefSeq" id="WP_054964137.1">
    <property type="nucleotide sequence ID" value="NZ_JBBYJF010000008.1"/>
</dbReference>
<dbReference type="InterPro" id="IPR018484">
    <property type="entry name" value="FGGY_N"/>
</dbReference>
<organism evidence="10 11">
    <name type="scientific">Acidiplasma aeolicum</name>
    <dbReference type="NCBI Taxonomy" id="507754"/>
    <lineage>
        <taxon>Archaea</taxon>
        <taxon>Methanobacteriati</taxon>
        <taxon>Thermoplasmatota</taxon>
        <taxon>Thermoplasmata</taxon>
        <taxon>Thermoplasmatales</taxon>
        <taxon>Ferroplasmaceae</taxon>
        <taxon>Acidiplasma</taxon>
    </lineage>
</organism>
<dbReference type="Pfam" id="PF02782">
    <property type="entry name" value="FGGY_C"/>
    <property type="match status" value="1"/>
</dbReference>
<evidence type="ECO:0000256" key="2">
    <source>
        <dbReference type="ARBA" id="ARBA00022679"/>
    </source>
</evidence>
<evidence type="ECO:0000313" key="11">
    <source>
        <dbReference type="Proteomes" id="UP000050320"/>
    </source>
</evidence>
<dbReference type="PANTHER" id="PTHR10196:SF69">
    <property type="entry name" value="GLYCEROL KINASE"/>
    <property type="match status" value="1"/>
</dbReference>
<comment type="similarity">
    <text evidence="1">Belongs to the FGGY kinase family.</text>
</comment>
<dbReference type="InterPro" id="IPR043129">
    <property type="entry name" value="ATPase_NBD"/>
</dbReference>
<evidence type="ECO:0000256" key="6">
    <source>
        <dbReference type="ARBA" id="ARBA00022840"/>
    </source>
</evidence>
<evidence type="ECO:0000259" key="9">
    <source>
        <dbReference type="Pfam" id="PF02782"/>
    </source>
</evidence>
<sequence>MFILYNGLSMKKYFISIDEGTTSTRSVIFNDDGKIVGIESERINLYYPGNGLVEFNPLEIYNAVLRTLKKSMENAGIDSSQICSIGITNQRESIIIWNKRTGIPVYNGISWQDKRKMDIPDFNNYKKLIRRRTGLVANPYFSAMKIKWVLNNVKDELGTVKNGDLLAGTMDSWILWKLTNGAVHATDHTNASRTMLFNISKLSWDDDLLEIFKIPRDILPEVHSSTHNFGYAKISGNSIPVMAMAGDQSASMVGQNALSNGNVKNTYGTGSFIMANTGKRILNAHGLISTVAYSLNDGCAYYALEGSIFNSGSAFEWALKALNGKNTWYNLDNKNDVYFVPAFSGLGSPYWNDGARGMFIGITRNTGNKELISAVIKSIAFQVEDVIRIIRKKLGIIDLRCDGGSSRNDELMRFQARLSGINVLRSENPENTAAGIFYLNAVSSGIMKIDDIKHLWKFDRIFKPDLNPDSYINDYLIWRRAVRRSLNWIR</sequence>
<dbReference type="Pfam" id="PF00370">
    <property type="entry name" value="FGGY_N"/>
    <property type="match status" value="1"/>
</dbReference>
<dbReference type="GO" id="GO:0005524">
    <property type="term" value="F:ATP binding"/>
    <property type="evidence" value="ECO:0007669"/>
    <property type="project" value="UniProtKB-KW"/>
</dbReference>
<evidence type="ECO:0000259" key="8">
    <source>
        <dbReference type="Pfam" id="PF00370"/>
    </source>
</evidence>
<accession>A0A0N8VLD9</accession>
<evidence type="ECO:0000256" key="4">
    <source>
        <dbReference type="ARBA" id="ARBA00022777"/>
    </source>
</evidence>
<dbReference type="PROSITE" id="PS00933">
    <property type="entry name" value="FGGY_KINASES_1"/>
    <property type="match status" value="1"/>
</dbReference>
<keyword evidence="3" id="KW-0547">Nucleotide-binding</keyword>
<protein>
    <recommendedName>
        <fullName evidence="7">ATP:glycerol 3-phosphotransferase</fullName>
    </recommendedName>
</protein>
<dbReference type="Gene3D" id="3.30.420.40">
    <property type="match status" value="2"/>
</dbReference>
<dbReference type="InterPro" id="IPR018483">
    <property type="entry name" value="Carb_kinase_FGGY_CS"/>
</dbReference>
<dbReference type="InterPro" id="IPR018485">
    <property type="entry name" value="FGGY_C"/>
</dbReference>
<dbReference type="PANTHER" id="PTHR10196">
    <property type="entry name" value="SUGAR KINASE"/>
    <property type="match status" value="1"/>
</dbReference>
<evidence type="ECO:0000256" key="3">
    <source>
        <dbReference type="ARBA" id="ARBA00022741"/>
    </source>
</evidence>
<keyword evidence="2" id="KW-0808">Transferase</keyword>
<reference evidence="10 11" key="1">
    <citation type="submission" date="2015-09" db="EMBL/GenBank/DDBJ databases">
        <title>Heavy metals and arsenic resistance mechanisms in polyextremophilic archaea of the family Ferroplasmaceae.</title>
        <authorList>
            <person name="Bulaev A.G."/>
            <person name="Kanygina A.V."/>
        </authorList>
    </citation>
    <scope>NUCLEOTIDE SEQUENCE [LARGE SCALE GENOMIC DNA]</scope>
    <source>
        <strain evidence="10 11">VT</strain>
    </source>
</reference>
<dbReference type="InterPro" id="IPR000577">
    <property type="entry name" value="Carb_kinase_FGGY"/>
</dbReference>
<dbReference type="OrthoDB" id="26592at2157"/>
<dbReference type="SUPFAM" id="SSF53067">
    <property type="entry name" value="Actin-like ATPase domain"/>
    <property type="match status" value="2"/>
</dbReference>
<evidence type="ECO:0000256" key="1">
    <source>
        <dbReference type="ARBA" id="ARBA00009156"/>
    </source>
</evidence>
<comment type="caution">
    <text evidence="10">The sequence shown here is derived from an EMBL/GenBank/DDBJ whole genome shotgun (WGS) entry which is preliminary data.</text>
</comment>
<name>A0A0N8VLD9_9ARCH</name>
<keyword evidence="4" id="KW-0418">Kinase</keyword>
<keyword evidence="11" id="KW-1185">Reference proteome</keyword>
<dbReference type="Proteomes" id="UP000050320">
    <property type="component" value="Unassembled WGS sequence"/>
</dbReference>
<dbReference type="CDD" id="cd07769">
    <property type="entry name" value="ASKHA_NBD_FGGY_GK"/>
    <property type="match status" value="1"/>
</dbReference>
<dbReference type="AlphaFoldDB" id="A0A0N8VLD9"/>
<dbReference type="EMBL" id="LKBG01000034">
    <property type="protein sequence ID" value="KQB36252.1"/>
    <property type="molecule type" value="Genomic_DNA"/>
</dbReference>
<dbReference type="GO" id="GO:0004370">
    <property type="term" value="F:glycerol kinase activity"/>
    <property type="evidence" value="ECO:0007669"/>
    <property type="project" value="TreeGrafter"/>
</dbReference>
<dbReference type="FunFam" id="3.30.420.40:FF:000008">
    <property type="entry name" value="Glycerol kinase"/>
    <property type="match status" value="1"/>
</dbReference>
<gene>
    <name evidence="10" type="ORF">AOG54_02310</name>
</gene>
<evidence type="ECO:0000313" key="10">
    <source>
        <dbReference type="EMBL" id="KQB36252.1"/>
    </source>
</evidence>